<keyword evidence="4" id="KW-0472">Membrane</keyword>
<keyword evidence="5" id="KW-0732">Signal</keyword>
<dbReference type="Pfam" id="PF00057">
    <property type="entry name" value="Ldl_recept_a"/>
    <property type="match status" value="2"/>
</dbReference>
<dbReference type="GO" id="GO:0016020">
    <property type="term" value="C:membrane"/>
    <property type="evidence" value="ECO:0007669"/>
    <property type="project" value="InterPro"/>
</dbReference>
<feature type="disulfide bond" evidence="2">
    <location>
        <begin position="37"/>
        <end position="52"/>
    </location>
</feature>
<dbReference type="PRINTS" id="PR00261">
    <property type="entry name" value="LDLRECEPTOR"/>
</dbReference>
<evidence type="ECO:0000256" key="4">
    <source>
        <dbReference type="SAM" id="Phobius"/>
    </source>
</evidence>
<dbReference type="PROSITE" id="PS00740">
    <property type="entry name" value="MAM_1"/>
    <property type="match status" value="1"/>
</dbReference>
<dbReference type="CDD" id="cd00112">
    <property type="entry name" value="LDLa"/>
    <property type="match status" value="3"/>
</dbReference>
<feature type="signal peptide" evidence="5">
    <location>
        <begin position="1"/>
        <end position="15"/>
    </location>
</feature>
<feature type="domain" description="MAM" evidence="6">
    <location>
        <begin position="1029"/>
        <end position="1239"/>
    </location>
</feature>
<dbReference type="Pfam" id="PF00629">
    <property type="entry name" value="MAM"/>
    <property type="match status" value="13"/>
</dbReference>
<dbReference type="PANTHER" id="PTHR23282">
    <property type="entry name" value="APICAL ENDOSOMAL GLYCOPROTEIN PRECURSOR"/>
    <property type="match status" value="1"/>
</dbReference>
<feature type="region of interest" description="Disordered" evidence="3">
    <location>
        <begin position="1325"/>
        <end position="1345"/>
    </location>
</feature>
<dbReference type="InterPro" id="IPR051560">
    <property type="entry name" value="MAM_domain-containing"/>
</dbReference>
<dbReference type="SUPFAM" id="SSF49899">
    <property type="entry name" value="Concanavalin A-like lectins/glucanases"/>
    <property type="match status" value="13"/>
</dbReference>
<feature type="domain" description="MAM" evidence="6">
    <location>
        <begin position="1670"/>
        <end position="1829"/>
    </location>
</feature>
<dbReference type="PROSITE" id="PS50060">
    <property type="entry name" value="MAM_2"/>
    <property type="match status" value="12"/>
</dbReference>
<feature type="domain" description="MAM" evidence="6">
    <location>
        <begin position="226"/>
        <end position="380"/>
    </location>
</feature>
<dbReference type="EMBL" id="JBBPFD010000001">
    <property type="protein sequence ID" value="KAK7944581.1"/>
    <property type="molecule type" value="Genomic_DNA"/>
</dbReference>
<feature type="domain" description="MAM" evidence="6">
    <location>
        <begin position="547"/>
        <end position="694"/>
    </location>
</feature>
<dbReference type="InterPro" id="IPR036055">
    <property type="entry name" value="LDL_receptor-like_sf"/>
</dbReference>
<evidence type="ECO:0000256" key="5">
    <source>
        <dbReference type="SAM" id="SignalP"/>
    </source>
</evidence>
<dbReference type="CDD" id="cd06263">
    <property type="entry name" value="MAM"/>
    <property type="match status" value="10"/>
</dbReference>
<feature type="domain" description="MAM" evidence="6">
    <location>
        <begin position="1515"/>
        <end position="1651"/>
    </location>
</feature>
<keyword evidence="1 2" id="KW-1015">Disulfide bond</keyword>
<dbReference type="InterPro" id="IPR013320">
    <property type="entry name" value="ConA-like_dom_sf"/>
</dbReference>
<comment type="caution">
    <text evidence="2">Lacks conserved residue(s) required for the propagation of feature annotation.</text>
</comment>
<keyword evidence="4" id="KW-0812">Transmembrane</keyword>
<feature type="domain" description="MAM" evidence="6">
    <location>
        <begin position="1287"/>
        <end position="1445"/>
    </location>
</feature>
<dbReference type="SUPFAM" id="SSF57424">
    <property type="entry name" value="LDL receptor-like module"/>
    <property type="match status" value="3"/>
</dbReference>
<feature type="domain" description="MAM" evidence="6">
    <location>
        <begin position="1831"/>
        <end position="1991"/>
    </location>
</feature>
<accession>A0AAW0PYJ1</accession>
<evidence type="ECO:0000313" key="7">
    <source>
        <dbReference type="EMBL" id="KAK7944581.1"/>
    </source>
</evidence>
<dbReference type="PRINTS" id="PR00020">
    <property type="entry name" value="MAMDOMAIN"/>
</dbReference>
<dbReference type="PROSITE" id="PS01209">
    <property type="entry name" value="LDLRA_1"/>
    <property type="match status" value="2"/>
</dbReference>
<dbReference type="Gene3D" id="4.10.400.10">
    <property type="entry name" value="Low-density Lipoprotein Receptor"/>
    <property type="match status" value="3"/>
</dbReference>
<keyword evidence="8" id="KW-1185">Reference proteome</keyword>
<organism evidence="7 8">
    <name type="scientific">Mugilogobius chulae</name>
    <name type="common">yellowstripe goby</name>
    <dbReference type="NCBI Taxonomy" id="88201"/>
    <lineage>
        <taxon>Eukaryota</taxon>
        <taxon>Metazoa</taxon>
        <taxon>Chordata</taxon>
        <taxon>Craniata</taxon>
        <taxon>Vertebrata</taxon>
        <taxon>Euteleostomi</taxon>
        <taxon>Actinopterygii</taxon>
        <taxon>Neopterygii</taxon>
        <taxon>Teleostei</taxon>
        <taxon>Neoteleostei</taxon>
        <taxon>Acanthomorphata</taxon>
        <taxon>Gobiaria</taxon>
        <taxon>Gobiiformes</taxon>
        <taxon>Gobioidei</taxon>
        <taxon>Gobiidae</taxon>
        <taxon>Gobionellinae</taxon>
        <taxon>Mugilogobius</taxon>
    </lineage>
</organism>
<dbReference type="InterPro" id="IPR023415">
    <property type="entry name" value="LDLR_class-A_CS"/>
</dbReference>
<feature type="transmembrane region" description="Helical" evidence="4">
    <location>
        <begin position="2172"/>
        <end position="2195"/>
    </location>
</feature>
<feature type="disulfide bond" evidence="2">
    <location>
        <begin position="1246"/>
        <end position="1258"/>
    </location>
</feature>
<dbReference type="PROSITE" id="PS50068">
    <property type="entry name" value="LDLRA_2"/>
    <property type="match status" value="3"/>
</dbReference>
<evidence type="ECO:0000259" key="6">
    <source>
        <dbReference type="PROSITE" id="PS50060"/>
    </source>
</evidence>
<evidence type="ECO:0000256" key="2">
    <source>
        <dbReference type="PROSITE-ProRule" id="PRU00124"/>
    </source>
</evidence>
<keyword evidence="4" id="KW-1133">Transmembrane helix</keyword>
<dbReference type="InterPro" id="IPR000998">
    <property type="entry name" value="MAM_dom"/>
</dbReference>
<feature type="disulfide bond" evidence="2">
    <location>
        <begin position="25"/>
        <end position="43"/>
    </location>
</feature>
<protein>
    <recommendedName>
        <fullName evidence="6">MAM domain-containing protein</fullName>
    </recommendedName>
</protein>
<dbReference type="Proteomes" id="UP001460270">
    <property type="component" value="Unassembled WGS sequence"/>
</dbReference>
<feature type="disulfide bond" evidence="2">
    <location>
        <begin position="1253"/>
        <end position="1271"/>
    </location>
</feature>
<feature type="domain" description="MAM" evidence="6">
    <location>
        <begin position="1993"/>
        <end position="2158"/>
    </location>
</feature>
<feature type="domain" description="MAM" evidence="6">
    <location>
        <begin position="713"/>
        <end position="872"/>
    </location>
</feature>
<sequence length="2248" mass="249066">MWRFVFVIILSVSLAAVSPCPEFSCSSGDCVASGAVCDFKKDCEDGSDEEFCGTDDNLSCDFEHHSCGWNYNGDETYTWRRHRANDSAEPGYDHTTGSSSGYVMQIEEGGARFFQTAVLEFPVDTVLGLGCSLSFWYHIYSTESLARADLKIKMVRGSTEKELLSISKSSTVGWENATVLIGNQPKGYKLQFVSQHPFMGQSDLKLDDITFNNCAKDDIPPDSGQLSCDFEKDTCSWFHDYTTDLLWERSKYEFGDNPEVTGYHMVINVDERRTVNSTARLVSFPQLAQEALCVSFWYHIFGNSIAGSSLKFITKHPAEEETVVWMRSGTQGNKWRFADLTFQSDKPIQFIIEAVVGGTHGSISIDDIVVSRSSNGSCPAERECTFQGSLCGLQPVGDSGWTRVKGSDLQADAPGPKTDHTLGTDQGYYLSSQLWSLVPGAKVSMITADFGATAAAGECLMFWYHMEGLSVGEINVYFQADESAAEPARVWSRRGNQGRHWRHGRITLNSPNQQFRVIFEAVAGPEPKGNIAIDDLIVLNDACPPEGFCDFEMDFCGWNISGKTHIPKRDHTLGSRFGHFAFFTNQKPNETARLESEMMDAVEKACLELWHYSSDWIIDYPSDFILTMLIKENDSLRPLWSTNGFLNDSWILGRVDYSASGLHQIVLEATCPKSDCGSISLDDVHIIRDFSCSDLIPTTAAPPLTTAAPPSVLDCTFEQGLCAWAPEIGSNVNWTLTKGLNVDHPWHGPQYDHTLGNNQGFFLLLNGSGSEDGEKASVYAPVPDVFSEFCVEFWFYMSGPGVSSLDLLIQTNTSEHLVWTREGTQDRKWIMSQVDISNKDVQKLTLSAHRNTNGKGFIAVDDVKVKNGVCQNHNTCGFDSGWCGYENDVSHLGQWSRTKATKTSPDHTYMTEHGFYMSVVLSNSSQTEVAQLLSHELPAAAEMCVRFWYQLPAESSNTLAVHLFWNGDVHGKLWESSRSASLNWEVAEVTVWAPAKFHVVFKAFDVPKMTSTVKIDDVSFQKGACSPRGSCDFESGLCTWLNRPTEEGHDWVLASGGNMGPTTDHTTQTSDGVFVLSSSQHLAHNSRAQIVSEWIFPHESHTCLAFWSFMQSKGPLKWARDRNVTPPNKPGWFMSVKAMRVEEDSPAVFVSPIMQQASAECTLHFNYNMYAQAECVSSVRSCNFNSSVVGIWSPWDEWRGVAVTLGRVPHDFVIRFEARSSSGPGHIAIDDISFTNCALPEPEPSCPEDRFTCKNHVCVDISRVCDFSDDCGDQTDETDCEEQGVTERCSFENGLCFWSNNMADLTAAKWAPHTGHEGWPDLGPPRDHTKNSAAGHYLSPSQRNDQVSQILSRTLLPSTNCTVRFFYYSLSVTGNLSVQSRTQSNSEDDVLLWSMKNQESYSWQRAVATFSSTTKSKVVFHYEPPEGPRGLVAVDDISFSGACVFDPVNSDLPDTVTTSAPSPSTSPSATSPSPRPCRENEFFCWMSVGTVCVNASAKCDYNKDCPQGEDEHECGPCTFESDDCGWTDVSDGQTKWKRQKSSNSTVPSTDHTTQKGYYIKLDFSEPSSQTEVRLQSPTLSPASSYCQLQFHFYIQADASGSLSVLMQQEGVSAGHEATLWSRSHSTTAQWIWFSVKNNGNALEQGFIVALDDISFINCEMSFQPPALSSYGCSFEDGLCSWSQGAEEKLDWTFGSGPTETPNTGPSGDHTTGKGKYLYLKTSSATKGSQAQLKSTVLPPAGEEGHCLSFWYHMFGPTVGDLMMLLQTTDTFEKVLVWQKSGNHGDRWLLMQNHVTAQTGRQVILEATVGGEAGDIAIDDVSLTAGSCPASDVCDFEQDSCGWSQDGTGDLHWVRQNGFFQNGGPHSDHTTNTPLGLYFYLPPRADLREQSAAMSSPLYRPDVGSCVQLWYHMLGKDVGTLNIYQRSEDEVKEVLLFSQTGDQGPFWRLAQAVLMPRVQPYRIVVEGVMTGPSQERGIAFDDVHLTEAHCPAPGHCDFEINLCSWTNVGQMDQTDWLRGTGSESNTRPPVDHTTNSSSGHFVYVDSSVGQWGDQAFLISDVLQPSTRGHCITFWYHMYGDHVGTLRLHINDRKTHDTGNVEGTLKWEESGNKGKQWKEASVSIKHDDSFWFVFVYQKGKNPVGDVALDDVVVVPFPCYSEPPVDPSDSNHDTLTIGLAVGFTLLVGVIVSILLFIVNRKRCYKENDLMNAELLDQVSTIDLSDCNMSELQSGSFYNTTFDPATIDSSDA</sequence>
<feature type="domain" description="MAM" evidence="6">
    <location>
        <begin position="58"/>
        <end position="216"/>
    </location>
</feature>
<gene>
    <name evidence="7" type="ORF">WMY93_000309</name>
</gene>
<dbReference type="Gene3D" id="2.60.120.200">
    <property type="match status" value="13"/>
</dbReference>
<feature type="compositionally biased region" description="Low complexity" evidence="3">
    <location>
        <begin position="1457"/>
        <end position="1472"/>
    </location>
</feature>
<dbReference type="SMART" id="SM00192">
    <property type="entry name" value="LDLa"/>
    <property type="match status" value="3"/>
</dbReference>
<dbReference type="InterPro" id="IPR002172">
    <property type="entry name" value="LDrepeatLR_classA_rpt"/>
</dbReference>
<reference evidence="8" key="1">
    <citation type="submission" date="2024-04" db="EMBL/GenBank/DDBJ databases">
        <title>Salinicola lusitanus LLJ914,a marine bacterium isolated from the Okinawa Trough.</title>
        <authorList>
            <person name="Li J."/>
        </authorList>
    </citation>
    <scope>NUCLEOTIDE SEQUENCE [LARGE SCALE GENOMIC DNA]</scope>
</reference>
<feature type="chain" id="PRO_5043597910" description="MAM domain-containing protein" evidence="5">
    <location>
        <begin position="16"/>
        <end position="2248"/>
    </location>
</feature>
<feature type="region of interest" description="Disordered" evidence="3">
    <location>
        <begin position="1454"/>
        <end position="1476"/>
    </location>
</feature>
<dbReference type="PANTHER" id="PTHR23282:SF150">
    <property type="entry name" value="SI:CH211-106H4.4"/>
    <property type="match status" value="1"/>
</dbReference>
<evidence type="ECO:0000313" key="8">
    <source>
        <dbReference type="Proteomes" id="UP001460270"/>
    </source>
</evidence>
<comment type="caution">
    <text evidence="7">The sequence shown here is derived from an EMBL/GenBank/DDBJ whole genome shotgun (WGS) entry which is preliminary data.</text>
</comment>
<evidence type="ECO:0000256" key="1">
    <source>
        <dbReference type="ARBA" id="ARBA00023157"/>
    </source>
</evidence>
<feature type="domain" description="MAM" evidence="6">
    <location>
        <begin position="382"/>
        <end position="545"/>
    </location>
</feature>
<feature type="disulfide bond" evidence="2">
    <location>
        <begin position="1265"/>
        <end position="1280"/>
    </location>
</feature>
<proteinExistence type="predicted"/>
<dbReference type="SMART" id="SM00137">
    <property type="entry name" value="MAM"/>
    <property type="match status" value="12"/>
</dbReference>
<feature type="disulfide bond" evidence="2">
    <location>
        <begin position="1499"/>
        <end position="1514"/>
    </location>
</feature>
<name>A0AAW0PYJ1_9GOBI</name>
<evidence type="ECO:0000256" key="3">
    <source>
        <dbReference type="SAM" id="MobiDB-lite"/>
    </source>
</evidence>
<feature type="domain" description="MAM" evidence="6">
    <location>
        <begin position="874"/>
        <end position="1027"/>
    </location>
</feature>